<keyword evidence="1" id="KW-1133">Transmembrane helix</keyword>
<organism evidence="2 3">
    <name type="scientific">Picrophilus torridus (strain ATCC 700027 / DSM 9790 / JCM 10055 / NBRC 100828 / KAW 2/3)</name>
    <dbReference type="NCBI Taxonomy" id="1122961"/>
    <lineage>
        <taxon>Archaea</taxon>
        <taxon>Methanobacteriati</taxon>
        <taxon>Thermoplasmatota</taxon>
        <taxon>Thermoplasmata</taxon>
        <taxon>Thermoplasmatales</taxon>
        <taxon>Picrophilaceae</taxon>
        <taxon>Picrophilus</taxon>
    </lineage>
</organism>
<name>A0A8G2FWI1_PICTO</name>
<feature type="transmembrane region" description="Helical" evidence="1">
    <location>
        <begin position="12"/>
        <end position="30"/>
    </location>
</feature>
<sequence length="103" mass="11401">MIYPSYLEPYQNYITLALVFVDGLLFGMVAKKAIVAIVLLVVALLIASFIDLSFIPKVNFSNIITGLSNYTYNYTSSLHLSSINVTFFLIVFIIGLGIGIWKG</sequence>
<dbReference type="AlphaFoldDB" id="A0A8G2FWI1"/>
<dbReference type="RefSeq" id="WP_084272631.1">
    <property type="nucleotide sequence ID" value="NZ_FWYE01000001.1"/>
</dbReference>
<gene>
    <name evidence="2" type="ORF">SAMN02745355_0666</name>
</gene>
<comment type="caution">
    <text evidence="2">The sequence shown here is derived from an EMBL/GenBank/DDBJ whole genome shotgun (WGS) entry which is preliminary data.</text>
</comment>
<feature type="transmembrane region" description="Helical" evidence="1">
    <location>
        <begin position="78"/>
        <end position="101"/>
    </location>
</feature>
<evidence type="ECO:0000313" key="3">
    <source>
        <dbReference type="Proteomes" id="UP000192315"/>
    </source>
</evidence>
<keyword evidence="1" id="KW-0472">Membrane</keyword>
<keyword evidence="1" id="KW-0812">Transmembrane</keyword>
<dbReference type="Proteomes" id="UP000192315">
    <property type="component" value="Unassembled WGS sequence"/>
</dbReference>
<proteinExistence type="predicted"/>
<protein>
    <submittedName>
        <fullName evidence="2">Uncharacterized protein</fullName>
    </submittedName>
</protein>
<dbReference type="EMBL" id="FWYE01000001">
    <property type="protein sequence ID" value="SMD30769.1"/>
    <property type="molecule type" value="Genomic_DNA"/>
</dbReference>
<reference evidence="2 3" key="1">
    <citation type="submission" date="2017-04" db="EMBL/GenBank/DDBJ databases">
        <authorList>
            <person name="Varghese N."/>
            <person name="Submissions S."/>
        </authorList>
    </citation>
    <scope>NUCLEOTIDE SEQUENCE [LARGE SCALE GENOMIC DNA]</scope>
    <source>
        <strain evidence="2 3">DSM 9789</strain>
    </source>
</reference>
<evidence type="ECO:0000313" key="2">
    <source>
        <dbReference type="EMBL" id="SMD30769.1"/>
    </source>
</evidence>
<keyword evidence="3" id="KW-1185">Reference proteome</keyword>
<accession>A0A8G2FWI1</accession>
<feature type="transmembrane region" description="Helical" evidence="1">
    <location>
        <begin position="37"/>
        <end position="58"/>
    </location>
</feature>
<evidence type="ECO:0000256" key="1">
    <source>
        <dbReference type="SAM" id="Phobius"/>
    </source>
</evidence>